<comment type="caution">
    <text evidence="5">The sequence shown here is derived from an EMBL/GenBank/DDBJ whole genome shotgun (WGS) entry which is preliminary data.</text>
</comment>
<dbReference type="InterPro" id="IPR000210">
    <property type="entry name" value="BTB/POZ_dom"/>
</dbReference>
<dbReference type="SUPFAM" id="SSF49599">
    <property type="entry name" value="TRAF domain-like"/>
    <property type="match status" value="1"/>
</dbReference>
<dbReference type="PANTHER" id="PTHR26379:SF229">
    <property type="entry name" value="BTB_POZ AND MATH DOMAIN-CONTAINING PROTEIN 5-RELATED"/>
    <property type="match status" value="1"/>
</dbReference>
<dbReference type="InterPro" id="IPR008974">
    <property type="entry name" value="TRAF-like"/>
</dbReference>
<dbReference type="Pfam" id="PF24570">
    <property type="entry name" value="BACK_BPM_SPOP"/>
    <property type="match status" value="1"/>
</dbReference>
<protein>
    <submittedName>
        <fullName evidence="5">BTB/POZ domain containing protein, expressed</fullName>
    </submittedName>
</protein>
<keyword evidence="6" id="KW-1185">Reference proteome</keyword>
<feature type="domain" description="BTB" evidence="3">
    <location>
        <begin position="200"/>
        <end position="274"/>
    </location>
</feature>
<dbReference type="InterPro" id="IPR002083">
    <property type="entry name" value="MATH/TRAF_dom"/>
</dbReference>
<dbReference type="EMBL" id="LFYR01000757">
    <property type="protein sequence ID" value="KMZ69660.1"/>
    <property type="molecule type" value="Genomic_DNA"/>
</dbReference>
<dbReference type="InterPro" id="IPR045005">
    <property type="entry name" value="BPM1-6"/>
</dbReference>
<dbReference type="OMA" id="ESHICKA"/>
<dbReference type="Gene3D" id="3.30.710.10">
    <property type="entry name" value="Potassium Channel Kv1.1, Chain A"/>
    <property type="match status" value="1"/>
</dbReference>
<sequence>MAEIDDALDRCRSSLTTSSQSIIGTVNASHKFTIQGYSLAKGMGVGKYIASDTFIVGGFEWAIYFYPDGKNPNNDNNNAVFVSVFITLVGDGTDVRAIFELSLLDQSGKGNHKIHTHFDRSLEDGPHNLKCRGSMWGYKKFFKRSFLEESDFLKGDCLVIDCRVGVVVSSIDSSRFWTIPVPETDIGLQFMKLLESNDGADVVFNVSGQRFQAHKLVLAARSPVFQTKFFGGMEEWGDDDDDSDENEILVDDFEPEVFKAMLVFIYSDHFTFTGKEENLFGSKLLALADKYGLDRLRMLCESFICKDITIDSVCYILSLADQYHAFNLKAVCFKFVDQNLLAVLQSTGFQYLKKTSLSLQSELLMNVAPLILLSDGDGDGDGDEAAVGNGRRIRRRLAENSAR</sequence>
<dbReference type="AlphaFoldDB" id="A0A0K9PN76"/>
<evidence type="ECO:0000313" key="5">
    <source>
        <dbReference type="EMBL" id="KMZ69660.1"/>
    </source>
</evidence>
<dbReference type="InterPro" id="IPR011333">
    <property type="entry name" value="SKP1/BTB/POZ_sf"/>
</dbReference>
<dbReference type="Pfam" id="PF00651">
    <property type="entry name" value="BTB"/>
    <property type="match status" value="1"/>
</dbReference>
<dbReference type="Gene3D" id="1.25.40.420">
    <property type="match status" value="1"/>
</dbReference>
<dbReference type="Proteomes" id="UP000036987">
    <property type="component" value="Unassembled WGS sequence"/>
</dbReference>
<accession>A0A0K9PN76</accession>
<dbReference type="GO" id="GO:0016567">
    <property type="term" value="P:protein ubiquitination"/>
    <property type="evidence" value="ECO:0007669"/>
    <property type="project" value="InterPro"/>
</dbReference>
<dbReference type="CDD" id="cd00121">
    <property type="entry name" value="MATH"/>
    <property type="match status" value="1"/>
</dbReference>
<evidence type="ECO:0000256" key="1">
    <source>
        <dbReference type="ARBA" id="ARBA00004906"/>
    </source>
</evidence>
<evidence type="ECO:0000313" key="6">
    <source>
        <dbReference type="Proteomes" id="UP000036987"/>
    </source>
</evidence>
<organism evidence="5 6">
    <name type="scientific">Zostera marina</name>
    <name type="common">Eelgrass</name>
    <dbReference type="NCBI Taxonomy" id="29655"/>
    <lineage>
        <taxon>Eukaryota</taxon>
        <taxon>Viridiplantae</taxon>
        <taxon>Streptophyta</taxon>
        <taxon>Embryophyta</taxon>
        <taxon>Tracheophyta</taxon>
        <taxon>Spermatophyta</taxon>
        <taxon>Magnoliopsida</taxon>
        <taxon>Liliopsida</taxon>
        <taxon>Zosteraceae</taxon>
        <taxon>Zostera</taxon>
    </lineage>
</organism>
<evidence type="ECO:0000259" key="4">
    <source>
        <dbReference type="PROSITE" id="PS50144"/>
    </source>
</evidence>
<comment type="similarity">
    <text evidence="2">Belongs to the Tdpoz family.</text>
</comment>
<dbReference type="Pfam" id="PF22486">
    <property type="entry name" value="MATH_2"/>
    <property type="match status" value="1"/>
</dbReference>
<proteinExistence type="inferred from homology"/>
<feature type="domain" description="MATH" evidence="4">
    <location>
        <begin position="27"/>
        <end position="164"/>
    </location>
</feature>
<comment type="pathway">
    <text evidence="1">Protein modification; protein ubiquitination.</text>
</comment>
<evidence type="ECO:0000259" key="3">
    <source>
        <dbReference type="PROSITE" id="PS50097"/>
    </source>
</evidence>
<dbReference type="SMART" id="SM00225">
    <property type="entry name" value="BTB"/>
    <property type="match status" value="1"/>
</dbReference>
<dbReference type="STRING" id="29655.A0A0K9PN76"/>
<reference evidence="6" key="1">
    <citation type="journal article" date="2016" name="Nature">
        <title>The genome of the seagrass Zostera marina reveals angiosperm adaptation to the sea.</title>
        <authorList>
            <person name="Olsen J.L."/>
            <person name="Rouze P."/>
            <person name="Verhelst B."/>
            <person name="Lin Y.-C."/>
            <person name="Bayer T."/>
            <person name="Collen J."/>
            <person name="Dattolo E."/>
            <person name="De Paoli E."/>
            <person name="Dittami S."/>
            <person name="Maumus F."/>
            <person name="Michel G."/>
            <person name="Kersting A."/>
            <person name="Lauritano C."/>
            <person name="Lohaus R."/>
            <person name="Toepel M."/>
            <person name="Tonon T."/>
            <person name="Vanneste K."/>
            <person name="Amirebrahimi M."/>
            <person name="Brakel J."/>
            <person name="Bostroem C."/>
            <person name="Chovatia M."/>
            <person name="Grimwood J."/>
            <person name="Jenkins J.W."/>
            <person name="Jueterbock A."/>
            <person name="Mraz A."/>
            <person name="Stam W.T."/>
            <person name="Tice H."/>
            <person name="Bornberg-Bauer E."/>
            <person name="Green P.J."/>
            <person name="Pearson G.A."/>
            <person name="Procaccini G."/>
            <person name="Duarte C.M."/>
            <person name="Schmutz J."/>
            <person name="Reusch T.B.H."/>
            <person name="Van de Peer Y."/>
        </authorList>
    </citation>
    <scope>NUCLEOTIDE SEQUENCE [LARGE SCALE GENOMIC DNA]</scope>
    <source>
        <strain evidence="6">cv. Finnish</strain>
    </source>
</reference>
<dbReference type="PROSITE" id="PS50144">
    <property type="entry name" value="MATH"/>
    <property type="match status" value="1"/>
</dbReference>
<gene>
    <name evidence="5" type="ORF">ZOSMA_20G01390</name>
</gene>
<dbReference type="OrthoDB" id="6359816at2759"/>
<dbReference type="SUPFAM" id="SSF54695">
    <property type="entry name" value="POZ domain"/>
    <property type="match status" value="1"/>
</dbReference>
<evidence type="ECO:0000256" key="2">
    <source>
        <dbReference type="ARBA" id="ARBA00010846"/>
    </source>
</evidence>
<name>A0A0K9PN76_ZOSMR</name>
<dbReference type="SMART" id="SM00061">
    <property type="entry name" value="MATH"/>
    <property type="match status" value="1"/>
</dbReference>
<dbReference type="PROSITE" id="PS50097">
    <property type="entry name" value="BTB"/>
    <property type="match status" value="1"/>
</dbReference>
<dbReference type="PANTHER" id="PTHR26379">
    <property type="entry name" value="BTB/POZ AND MATH DOMAIN-CONTAINING PROTEIN 1"/>
    <property type="match status" value="1"/>
</dbReference>
<dbReference type="InterPro" id="IPR056423">
    <property type="entry name" value="BACK_BPM_SPOP"/>
</dbReference>
<dbReference type="Gene3D" id="2.60.210.10">
    <property type="entry name" value="Apoptosis, Tumor Necrosis Factor Receptor Associated Protein 2, Chain A"/>
    <property type="match status" value="1"/>
</dbReference>